<accession>A0A484TUC0</accession>
<dbReference type="EMBL" id="CAADID010000028">
    <property type="protein sequence ID" value="VFR78518.1"/>
    <property type="molecule type" value="Genomic_DNA"/>
</dbReference>
<evidence type="ECO:0000313" key="6">
    <source>
        <dbReference type="EMBL" id="VFS21429.1"/>
    </source>
</evidence>
<dbReference type="EMBL" id="CAADIP010000007">
    <property type="protein sequence ID" value="VFR82592.1"/>
    <property type="molecule type" value="Genomic_DNA"/>
</dbReference>
<sequence length="40" mass="4318">MAGMGMSRVGRFSSLHCLAVVQVMAAGQLDAAQRQRLLQE</sequence>
<name>A0A484TUC0_9ZZZZ</name>
<evidence type="ECO:0000313" key="3">
    <source>
        <dbReference type="EMBL" id="VFR82287.1"/>
    </source>
</evidence>
<protein>
    <submittedName>
        <fullName evidence="2">Uncharacterized protein</fullName>
    </submittedName>
</protein>
<gene>
    <name evidence="1" type="ORF">ANT2_3105</name>
    <name evidence="2" type="ORF">ANT3_3107</name>
    <name evidence="5" type="ORF">BRI9_3319</name>
    <name evidence="4" type="ORF">IVO3_3314</name>
    <name evidence="3" type="ORF">RAN3_3127</name>
    <name evidence="6" type="ORF">RAN7_3288</name>
</gene>
<dbReference type="EMBL" id="CAADIO010000005">
    <property type="protein sequence ID" value="VFR82287.1"/>
    <property type="molecule type" value="Genomic_DNA"/>
</dbReference>
<evidence type="ECO:0000313" key="1">
    <source>
        <dbReference type="EMBL" id="VFR51416.1"/>
    </source>
</evidence>
<proteinExistence type="predicted"/>
<evidence type="ECO:0000313" key="4">
    <source>
        <dbReference type="EMBL" id="VFR82592.1"/>
    </source>
</evidence>
<dbReference type="EMBL" id="CAADIZ010000007">
    <property type="protein sequence ID" value="VFS21429.1"/>
    <property type="molecule type" value="Genomic_DNA"/>
</dbReference>
<evidence type="ECO:0000313" key="5">
    <source>
        <dbReference type="EMBL" id="VFR90238.1"/>
    </source>
</evidence>
<organism evidence="2">
    <name type="scientific">plant metagenome</name>
    <dbReference type="NCBI Taxonomy" id="1297885"/>
    <lineage>
        <taxon>unclassified sequences</taxon>
        <taxon>metagenomes</taxon>
        <taxon>organismal metagenomes</taxon>
    </lineage>
</organism>
<dbReference type="EMBL" id="CAADIG010000034">
    <property type="protein sequence ID" value="VFR51416.1"/>
    <property type="molecule type" value="Genomic_DNA"/>
</dbReference>
<dbReference type="EMBL" id="CAADIK010000074">
    <property type="protein sequence ID" value="VFR90238.1"/>
    <property type="molecule type" value="Genomic_DNA"/>
</dbReference>
<reference evidence="2" key="1">
    <citation type="submission" date="2019-03" db="EMBL/GenBank/DDBJ databases">
        <authorList>
            <person name="Danneels B."/>
        </authorList>
    </citation>
    <scope>NUCLEOTIDE SEQUENCE</scope>
</reference>
<dbReference type="AlphaFoldDB" id="A0A484TUC0"/>
<evidence type="ECO:0000313" key="2">
    <source>
        <dbReference type="EMBL" id="VFR78518.1"/>
    </source>
</evidence>